<accession>A0A5R9BBJ8</accession>
<dbReference type="PROSITE" id="PS51257">
    <property type="entry name" value="PROKAR_LIPOPROTEIN"/>
    <property type="match status" value="1"/>
</dbReference>
<dbReference type="NCBIfam" id="NF037995">
    <property type="entry name" value="TRAP_S1"/>
    <property type="match status" value="1"/>
</dbReference>
<keyword evidence="2" id="KW-0813">Transport</keyword>
<evidence type="ECO:0000313" key="7">
    <source>
        <dbReference type="Proteomes" id="UP000310458"/>
    </source>
</evidence>
<dbReference type="PANTHER" id="PTHR33376:SF7">
    <property type="entry name" value="C4-DICARBOXYLATE-BINDING PROTEIN DCTB"/>
    <property type="match status" value="1"/>
</dbReference>
<dbReference type="InterPro" id="IPR038404">
    <property type="entry name" value="TRAP_DctP_sf"/>
</dbReference>
<dbReference type="PANTHER" id="PTHR33376">
    <property type="match status" value="1"/>
</dbReference>
<dbReference type="AlphaFoldDB" id="A0A5R9BBJ8"/>
<evidence type="ECO:0000256" key="5">
    <source>
        <dbReference type="SAM" id="SignalP"/>
    </source>
</evidence>
<dbReference type="EMBL" id="VAVZ01000014">
    <property type="protein sequence ID" value="TLP98027.1"/>
    <property type="molecule type" value="Genomic_DNA"/>
</dbReference>
<protein>
    <submittedName>
        <fullName evidence="6">DctP family TRAP transporter solute-binding subunit</fullName>
    </submittedName>
</protein>
<evidence type="ECO:0000256" key="2">
    <source>
        <dbReference type="ARBA" id="ARBA00022448"/>
    </source>
</evidence>
<dbReference type="RefSeq" id="WP_138252723.1">
    <property type="nucleotide sequence ID" value="NZ_VAVZ01000014.1"/>
</dbReference>
<dbReference type="InterPro" id="IPR018389">
    <property type="entry name" value="DctP_fam"/>
</dbReference>
<dbReference type="Proteomes" id="UP000310458">
    <property type="component" value="Unassembled WGS sequence"/>
</dbReference>
<organism evidence="6 7">
    <name type="scientific">Nesterenkonia salmonea</name>
    <dbReference type="NCBI Taxonomy" id="1804987"/>
    <lineage>
        <taxon>Bacteria</taxon>
        <taxon>Bacillati</taxon>
        <taxon>Actinomycetota</taxon>
        <taxon>Actinomycetes</taxon>
        <taxon>Micrococcales</taxon>
        <taxon>Micrococcaceae</taxon>
        <taxon>Nesterenkonia</taxon>
    </lineage>
</organism>
<feature type="signal peptide" evidence="5">
    <location>
        <begin position="1"/>
        <end position="21"/>
    </location>
</feature>
<dbReference type="NCBIfam" id="TIGR00787">
    <property type="entry name" value="dctP"/>
    <property type="match status" value="1"/>
</dbReference>
<dbReference type="InterPro" id="IPR004682">
    <property type="entry name" value="TRAP_DctP"/>
</dbReference>
<comment type="similarity">
    <text evidence="1">Belongs to the bacterial solute-binding protein 7 family.</text>
</comment>
<proteinExistence type="inferred from homology"/>
<dbReference type="GO" id="GO:0055085">
    <property type="term" value="P:transmembrane transport"/>
    <property type="evidence" value="ECO:0007669"/>
    <property type="project" value="InterPro"/>
</dbReference>
<evidence type="ECO:0000256" key="3">
    <source>
        <dbReference type="ARBA" id="ARBA00022729"/>
    </source>
</evidence>
<dbReference type="PIRSF" id="PIRSF006470">
    <property type="entry name" value="DctB"/>
    <property type="match status" value="1"/>
</dbReference>
<name>A0A5R9BBJ8_9MICC</name>
<sequence>MKRFAPLALLPLTTLALSACGGDGGDDDGEESYTWDFTVTTSENSTWYEAAELFADRLNEDSDGRMEINIHANEQLSGGDPATGVEQLMNGDKAFSYNSTIIYDGLDSRFSAINAPFLYSDYEEAEATIEASAGDAYAELSREIGVEMLGFGESGFRQLTTTDTAVTTPEDLQNLVVRVPGSSLFLNIFNELGADPTTMNFAEVYTSLETGTIDGQENPYDVIYSSGLDEVQGHLTVWNYVYDPLILGMNADLYESLSEDDQQIIQDAAAEANAHQIEQNRAREEEQLAELSEDMEVVELSEDQVEEFREAMEPVYDTHEDDWTEDLFEAVQPE</sequence>
<evidence type="ECO:0000313" key="6">
    <source>
        <dbReference type="EMBL" id="TLP98027.1"/>
    </source>
</evidence>
<dbReference type="Gene3D" id="3.40.190.170">
    <property type="entry name" value="Bacterial extracellular solute-binding protein, family 7"/>
    <property type="match status" value="1"/>
</dbReference>
<feature type="coiled-coil region" evidence="4">
    <location>
        <begin position="265"/>
        <end position="301"/>
    </location>
</feature>
<keyword evidence="7" id="KW-1185">Reference proteome</keyword>
<gene>
    <name evidence="6" type="ORF">FEF26_06440</name>
</gene>
<keyword evidence="3 5" id="KW-0732">Signal</keyword>
<comment type="caution">
    <text evidence="6">The sequence shown here is derived from an EMBL/GenBank/DDBJ whole genome shotgun (WGS) entry which is preliminary data.</text>
</comment>
<evidence type="ECO:0000256" key="1">
    <source>
        <dbReference type="ARBA" id="ARBA00009023"/>
    </source>
</evidence>
<keyword evidence="4" id="KW-0175">Coiled coil</keyword>
<evidence type="ECO:0000256" key="4">
    <source>
        <dbReference type="SAM" id="Coils"/>
    </source>
</evidence>
<feature type="chain" id="PRO_5024299260" evidence="5">
    <location>
        <begin position="22"/>
        <end position="334"/>
    </location>
</feature>
<dbReference type="Pfam" id="PF03480">
    <property type="entry name" value="DctP"/>
    <property type="match status" value="1"/>
</dbReference>
<dbReference type="OrthoDB" id="9815946at2"/>
<reference evidence="6 7" key="1">
    <citation type="submission" date="2019-05" db="EMBL/GenBank/DDBJ databases">
        <title>Nesterenkonia sp. GY074 isolated from the Southern Atlantic Ocean.</title>
        <authorList>
            <person name="Zhang G."/>
        </authorList>
    </citation>
    <scope>NUCLEOTIDE SEQUENCE [LARGE SCALE GENOMIC DNA]</scope>
    <source>
        <strain evidence="6 7">GY074</strain>
    </source>
</reference>
<dbReference type="GO" id="GO:0030288">
    <property type="term" value="C:outer membrane-bounded periplasmic space"/>
    <property type="evidence" value="ECO:0007669"/>
    <property type="project" value="InterPro"/>
</dbReference>